<evidence type="ECO:0000313" key="2">
    <source>
        <dbReference type="EMBL" id="RAJ10755.1"/>
    </source>
</evidence>
<dbReference type="PANTHER" id="PTHR34262">
    <property type="entry name" value="TRANSMEMBRANE PROTEIN 220"/>
    <property type="match status" value="1"/>
</dbReference>
<feature type="transmembrane region" description="Helical" evidence="1">
    <location>
        <begin position="26"/>
        <end position="43"/>
    </location>
</feature>
<keyword evidence="1" id="KW-0472">Membrane</keyword>
<dbReference type="Proteomes" id="UP000249547">
    <property type="component" value="Unassembled WGS sequence"/>
</dbReference>
<evidence type="ECO:0000256" key="1">
    <source>
        <dbReference type="SAM" id="Phobius"/>
    </source>
</evidence>
<feature type="transmembrane region" description="Helical" evidence="1">
    <location>
        <begin position="50"/>
        <end position="68"/>
    </location>
</feature>
<dbReference type="Pfam" id="PF15071">
    <property type="entry name" value="TMEM220"/>
    <property type="match status" value="1"/>
</dbReference>
<keyword evidence="1 2" id="KW-0812">Transmembrane</keyword>
<comment type="caution">
    <text evidence="2">The sequence shown here is derived from an EMBL/GenBank/DDBJ whole genome shotgun (WGS) entry which is preliminary data.</text>
</comment>
<gene>
    <name evidence="2" type="ORF">LX64_00362</name>
</gene>
<dbReference type="OrthoDB" id="329078at2"/>
<name>A0A327R3G7_9BACT</name>
<feature type="transmembrane region" description="Helical" evidence="1">
    <location>
        <begin position="102"/>
        <end position="118"/>
    </location>
</feature>
<dbReference type="InterPro" id="IPR029377">
    <property type="entry name" value="TMEM220"/>
</dbReference>
<proteinExistence type="predicted"/>
<protein>
    <submittedName>
        <fullName evidence="2">Transmembrane family 220 protein</fullName>
    </submittedName>
</protein>
<keyword evidence="3" id="KW-1185">Reference proteome</keyword>
<keyword evidence="1" id="KW-1133">Transmembrane helix</keyword>
<organism evidence="2 3">
    <name type="scientific">Chitinophaga skermanii</name>
    <dbReference type="NCBI Taxonomy" id="331697"/>
    <lineage>
        <taxon>Bacteria</taxon>
        <taxon>Pseudomonadati</taxon>
        <taxon>Bacteroidota</taxon>
        <taxon>Chitinophagia</taxon>
        <taxon>Chitinophagales</taxon>
        <taxon>Chitinophagaceae</taxon>
        <taxon>Chitinophaga</taxon>
    </lineage>
</organism>
<sequence>MKLFNIIAAVLFVIFAGLQYNDLDPYIWMPIYLYTAVLCALAAKGKFYRLWYLGGIAVYLIYAVYLFFDRDGVLSWATAHEAESITQTMVADQPWIEETREFFGLFLLIIALLLNYIYDQQKRNKAKRIEVKRS</sequence>
<dbReference type="RefSeq" id="WP_158538501.1">
    <property type="nucleotide sequence ID" value="NZ_QLLL01000001.1"/>
</dbReference>
<dbReference type="AlphaFoldDB" id="A0A327R3G7"/>
<reference evidence="2 3" key="1">
    <citation type="submission" date="2018-06" db="EMBL/GenBank/DDBJ databases">
        <title>Genomic Encyclopedia of Archaeal and Bacterial Type Strains, Phase II (KMG-II): from individual species to whole genera.</title>
        <authorList>
            <person name="Goeker M."/>
        </authorList>
    </citation>
    <scope>NUCLEOTIDE SEQUENCE [LARGE SCALE GENOMIC DNA]</scope>
    <source>
        <strain evidence="2 3">DSM 23857</strain>
    </source>
</reference>
<accession>A0A327R3G7</accession>
<evidence type="ECO:0000313" key="3">
    <source>
        <dbReference type="Proteomes" id="UP000249547"/>
    </source>
</evidence>
<dbReference type="PANTHER" id="PTHR34262:SF1">
    <property type="entry name" value="TRANSMEMBRANE PROTEIN 220"/>
    <property type="match status" value="1"/>
</dbReference>
<dbReference type="EMBL" id="QLLL01000001">
    <property type="protein sequence ID" value="RAJ10755.1"/>
    <property type="molecule type" value="Genomic_DNA"/>
</dbReference>